<name>A0A7Y0AEB2_9BACT</name>
<dbReference type="AlphaFoldDB" id="A0A7Y0AEB2"/>
<accession>A0A7Y0AEB2</accession>
<dbReference type="Proteomes" id="UP000559626">
    <property type="component" value="Unassembled WGS sequence"/>
</dbReference>
<organism evidence="2 3">
    <name type="scientific">Hymenobacter polaris</name>
    <dbReference type="NCBI Taxonomy" id="2682546"/>
    <lineage>
        <taxon>Bacteria</taxon>
        <taxon>Pseudomonadati</taxon>
        <taxon>Bacteroidota</taxon>
        <taxon>Cytophagia</taxon>
        <taxon>Cytophagales</taxon>
        <taxon>Hymenobacteraceae</taxon>
        <taxon>Hymenobacter</taxon>
    </lineage>
</organism>
<reference evidence="2 3" key="1">
    <citation type="submission" date="2020-04" db="EMBL/GenBank/DDBJ databases">
        <title>Hymenobacter polaris sp. nov., isolated from Arctic soil.</title>
        <authorList>
            <person name="Dahal R.H."/>
        </authorList>
    </citation>
    <scope>NUCLEOTIDE SEQUENCE [LARGE SCALE GENOMIC DNA]</scope>
    <source>
        <strain evidence="2 3">RP-2-7</strain>
    </source>
</reference>
<dbReference type="EMBL" id="JABBGH010000001">
    <property type="protein sequence ID" value="NML65612.1"/>
    <property type="molecule type" value="Genomic_DNA"/>
</dbReference>
<evidence type="ECO:0008006" key="4">
    <source>
        <dbReference type="Google" id="ProtNLM"/>
    </source>
</evidence>
<gene>
    <name evidence="2" type="ORF">HHL22_10380</name>
</gene>
<keyword evidence="3" id="KW-1185">Reference proteome</keyword>
<feature type="chain" id="PRO_5031408174" description="Copper chaperone PCu(A)C" evidence="1">
    <location>
        <begin position="25"/>
        <end position="122"/>
    </location>
</feature>
<keyword evidence="1" id="KW-0732">Signal</keyword>
<sequence>MRTLLTTLVLCCAALLAVSGDIFSQTFIDAGQQFVLGGQQRGAFRVAAHNTGPVPVSVAERQADGKVQERGRLEPGQRVALAFGAGSAALVRNLGERQAVLDFRISGDASVSMGMRSEALKK</sequence>
<evidence type="ECO:0000313" key="3">
    <source>
        <dbReference type="Proteomes" id="UP000559626"/>
    </source>
</evidence>
<evidence type="ECO:0000313" key="2">
    <source>
        <dbReference type="EMBL" id="NML65612.1"/>
    </source>
</evidence>
<feature type="signal peptide" evidence="1">
    <location>
        <begin position="1"/>
        <end position="24"/>
    </location>
</feature>
<proteinExistence type="predicted"/>
<protein>
    <recommendedName>
        <fullName evidence="4">Copper chaperone PCu(A)C</fullName>
    </recommendedName>
</protein>
<comment type="caution">
    <text evidence="2">The sequence shown here is derived from an EMBL/GenBank/DDBJ whole genome shotgun (WGS) entry which is preliminary data.</text>
</comment>
<dbReference type="RefSeq" id="WP_169530905.1">
    <property type="nucleotide sequence ID" value="NZ_JABBGH010000001.1"/>
</dbReference>
<evidence type="ECO:0000256" key="1">
    <source>
        <dbReference type="SAM" id="SignalP"/>
    </source>
</evidence>